<organism evidence="4 5">
    <name type="scientific">Leuconostoc litchii</name>
    <dbReference type="NCBI Taxonomy" id="1981069"/>
    <lineage>
        <taxon>Bacteria</taxon>
        <taxon>Bacillati</taxon>
        <taxon>Bacillota</taxon>
        <taxon>Bacilli</taxon>
        <taxon>Lactobacillales</taxon>
        <taxon>Lactobacillaceae</taxon>
        <taxon>Leuconostoc</taxon>
    </lineage>
</organism>
<accession>A0A6P2CMD7</accession>
<keyword evidence="5" id="KW-1185">Reference proteome</keyword>
<evidence type="ECO:0000256" key="1">
    <source>
        <dbReference type="ARBA" id="ARBA00022737"/>
    </source>
</evidence>
<dbReference type="RefSeq" id="WP_148604739.1">
    <property type="nucleotide sequence ID" value="NZ_BSUV01000001.1"/>
</dbReference>
<gene>
    <name evidence="4" type="ORF">ESZ47_03355</name>
</gene>
<dbReference type="PANTHER" id="PTHR45586">
    <property type="entry name" value="TPR REPEAT-CONTAINING PROTEIN PA4667"/>
    <property type="match status" value="1"/>
</dbReference>
<dbReference type="InterPro" id="IPR011990">
    <property type="entry name" value="TPR-like_helical_dom_sf"/>
</dbReference>
<feature type="repeat" description="TPR" evidence="3">
    <location>
        <begin position="274"/>
        <end position="307"/>
    </location>
</feature>
<dbReference type="InterPro" id="IPR019734">
    <property type="entry name" value="TPR_rpt"/>
</dbReference>
<reference evidence="4 5" key="1">
    <citation type="submission" date="2019-01" db="EMBL/GenBank/DDBJ databases">
        <title>Leuconostoc litchii sp. nov., a novel lactic acid bacterium isolated from lychee.</title>
        <authorList>
            <person name="Wang L.-T."/>
        </authorList>
    </citation>
    <scope>NUCLEOTIDE SEQUENCE [LARGE SCALE GENOMIC DNA]</scope>
    <source>
        <strain evidence="4 5">MB7</strain>
    </source>
</reference>
<evidence type="ECO:0000313" key="5">
    <source>
        <dbReference type="Proteomes" id="UP000442244"/>
    </source>
</evidence>
<keyword evidence="1" id="KW-0677">Repeat</keyword>
<dbReference type="PROSITE" id="PS50005">
    <property type="entry name" value="TPR"/>
    <property type="match status" value="3"/>
</dbReference>
<dbReference type="EMBL" id="SDGY01000001">
    <property type="protein sequence ID" value="TYC47185.1"/>
    <property type="molecule type" value="Genomic_DNA"/>
</dbReference>
<dbReference type="PANTHER" id="PTHR45586:SF1">
    <property type="entry name" value="LIPOPOLYSACCHARIDE ASSEMBLY PROTEIN B"/>
    <property type="match status" value="1"/>
</dbReference>
<comment type="caution">
    <text evidence="4">The sequence shown here is derived from an EMBL/GenBank/DDBJ whole genome shotgun (WGS) entry which is preliminary data.</text>
</comment>
<protein>
    <submittedName>
        <fullName evidence="4">Tetratricopeptide repeat protein</fullName>
    </submittedName>
</protein>
<dbReference type="Pfam" id="PF14559">
    <property type="entry name" value="TPR_19"/>
    <property type="match status" value="2"/>
</dbReference>
<dbReference type="Pfam" id="PF13432">
    <property type="entry name" value="TPR_16"/>
    <property type="match status" value="1"/>
</dbReference>
<dbReference type="Proteomes" id="UP000442244">
    <property type="component" value="Unassembled WGS sequence"/>
</dbReference>
<proteinExistence type="predicted"/>
<dbReference type="Gene3D" id="1.25.40.10">
    <property type="entry name" value="Tetratricopeptide repeat domain"/>
    <property type="match status" value="2"/>
</dbReference>
<evidence type="ECO:0000256" key="2">
    <source>
        <dbReference type="ARBA" id="ARBA00022803"/>
    </source>
</evidence>
<dbReference type="AlphaFoldDB" id="A0A6P2CMD7"/>
<evidence type="ECO:0000313" key="4">
    <source>
        <dbReference type="EMBL" id="TYC47185.1"/>
    </source>
</evidence>
<dbReference type="InterPro" id="IPR051012">
    <property type="entry name" value="CellSynth/LPSAsmb/PSIAsmb"/>
</dbReference>
<dbReference type="SUPFAM" id="SSF48452">
    <property type="entry name" value="TPR-like"/>
    <property type="match status" value="2"/>
</dbReference>
<evidence type="ECO:0000256" key="3">
    <source>
        <dbReference type="PROSITE-ProRule" id="PRU00339"/>
    </source>
</evidence>
<feature type="repeat" description="TPR" evidence="3">
    <location>
        <begin position="206"/>
        <end position="239"/>
    </location>
</feature>
<name>A0A6P2CMD7_9LACO</name>
<feature type="repeat" description="TPR" evidence="3">
    <location>
        <begin position="240"/>
        <end position="273"/>
    </location>
</feature>
<keyword evidence="2 3" id="KW-0802">TPR repeat</keyword>
<dbReference type="SMART" id="SM00028">
    <property type="entry name" value="TPR"/>
    <property type="match status" value="6"/>
</dbReference>
<sequence length="421" mass="48907">MTTNYAQQMLDALSSGQLEDAKKLFAQSLRKDNDDLIYSLAEELYALGFLNQSRRAYKKLLEKYPEEDELRTALADIAIEDGEIDEAQDYLAQISSNSSSYIKALLVKADLYQSEGLSESAENSLLKAEKIAPDEEVIQFALAEYYYSNQNYAKAVPRYRALLMTGHREISRVDIVARIGMAYAQIGNYENAMGYLEQIKPERMTLDTRFQLAILYQENERIDEAIKLFNEILDIDSKYTSIYPLLGQAYEQQQKFEDAYRVYQEGLAQDETNELLYRLAGLVADKLDDLDQAKNYYKQALALDNADVTTIIALSDLLLKQYEYEADIQLLEKYIQDNIIDPMFYWHLARANYQIEAISQANKYWMLALPFFEENVSFLQDIIDWYHEQGQRENEINMMNHYLQIAPDDVDMQMKLEDAKF</sequence>
<dbReference type="OrthoDB" id="2080803at2"/>
<dbReference type="Pfam" id="PF13181">
    <property type="entry name" value="TPR_8"/>
    <property type="match status" value="1"/>
</dbReference>